<dbReference type="GO" id="GO:0022857">
    <property type="term" value="F:transmembrane transporter activity"/>
    <property type="evidence" value="ECO:0007669"/>
    <property type="project" value="TreeGrafter"/>
</dbReference>
<name>Q024P2_SOLUE</name>
<feature type="transmembrane region" description="Helical" evidence="7">
    <location>
        <begin position="329"/>
        <end position="352"/>
    </location>
</feature>
<dbReference type="PANTHER" id="PTHR30572">
    <property type="entry name" value="MEMBRANE COMPONENT OF TRANSPORTER-RELATED"/>
    <property type="match status" value="1"/>
</dbReference>
<dbReference type="InterPro" id="IPR025857">
    <property type="entry name" value="MacB_PCD"/>
</dbReference>
<evidence type="ECO:0000256" key="4">
    <source>
        <dbReference type="ARBA" id="ARBA00022989"/>
    </source>
</evidence>
<keyword evidence="4 7" id="KW-1133">Transmembrane helix</keyword>
<dbReference type="eggNOG" id="COG0577">
    <property type="taxonomic scope" value="Bacteria"/>
</dbReference>
<feature type="transmembrane region" description="Helical" evidence="7">
    <location>
        <begin position="780"/>
        <end position="800"/>
    </location>
</feature>
<evidence type="ECO:0000256" key="2">
    <source>
        <dbReference type="ARBA" id="ARBA00022475"/>
    </source>
</evidence>
<dbReference type="Pfam" id="PF02687">
    <property type="entry name" value="FtsX"/>
    <property type="match status" value="2"/>
</dbReference>
<feature type="transmembrane region" description="Helical" evidence="7">
    <location>
        <begin position="426"/>
        <end position="446"/>
    </location>
</feature>
<evidence type="ECO:0000259" key="9">
    <source>
        <dbReference type="Pfam" id="PF12704"/>
    </source>
</evidence>
<dbReference type="InParanoid" id="Q024P2"/>
<gene>
    <name evidence="10" type="ordered locus">Acid_2545</name>
</gene>
<feature type="transmembrane region" description="Helical" evidence="7">
    <location>
        <begin position="690"/>
        <end position="715"/>
    </location>
</feature>
<dbReference type="STRING" id="234267.Acid_2545"/>
<dbReference type="AlphaFoldDB" id="Q024P2"/>
<dbReference type="InterPro" id="IPR003838">
    <property type="entry name" value="ABC3_permease_C"/>
</dbReference>
<feature type="domain" description="MacB-like periplasmic core" evidence="9">
    <location>
        <begin position="429"/>
        <end position="662"/>
    </location>
</feature>
<evidence type="ECO:0000256" key="6">
    <source>
        <dbReference type="ARBA" id="ARBA00038076"/>
    </source>
</evidence>
<feature type="transmembrane region" description="Helical" evidence="7">
    <location>
        <begin position="735"/>
        <end position="760"/>
    </location>
</feature>
<evidence type="ECO:0008006" key="11">
    <source>
        <dbReference type="Google" id="ProtNLM"/>
    </source>
</evidence>
<dbReference type="GO" id="GO:0005886">
    <property type="term" value="C:plasma membrane"/>
    <property type="evidence" value="ECO:0007669"/>
    <property type="project" value="UniProtKB-SubCell"/>
</dbReference>
<accession>Q024P2</accession>
<dbReference type="KEGG" id="sus:Acid_2545"/>
<proteinExistence type="inferred from homology"/>
<feature type="domain" description="MacB-like periplasmic core" evidence="9">
    <location>
        <begin position="30"/>
        <end position="244"/>
    </location>
</feature>
<feature type="domain" description="ABC3 transporter permease C-terminal" evidence="8">
    <location>
        <begin position="286"/>
        <end position="401"/>
    </location>
</feature>
<comment type="similarity">
    <text evidence="6">Belongs to the ABC-4 integral membrane protein family.</text>
</comment>
<comment type="subcellular location">
    <subcellularLocation>
        <location evidence="1">Cell membrane</location>
        <topology evidence="1">Multi-pass membrane protein</topology>
    </subcellularLocation>
</comment>
<dbReference type="PANTHER" id="PTHR30572:SF4">
    <property type="entry name" value="ABC TRANSPORTER PERMEASE YTRF"/>
    <property type="match status" value="1"/>
</dbReference>
<dbReference type="Pfam" id="PF12704">
    <property type="entry name" value="MacB_PCD"/>
    <property type="match status" value="2"/>
</dbReference>
<dbReference type="InterPro" id="IPR017800">
    <property type="entry name" value="ADOP"/>
</dbReference>
<feature type="transmembrane region" description="Helical" evidence="7">
    <location>
        <begin position="372"/>
        <end position="393"/>
    </location>
</feature>
<dbReference type="NCBIfam" id="TIGR03434">
    <property type="entry name" value="ADOP"/>
    <property type="match status" value="1"/>
</dbReference>
<evidence type="ECO:0000259" key="8">
    <source>
        <dbReference type="Pfam" id="PF02687"/>
    </source>
</evidence>
<evidence type="ECO:0000256" key="3">
    <source>
        <dbReference type="ARBA" id="ARBA00022692"/>
    </source>
</evidence>
<keyword evidence="3 7" id="KW-0812">Transmembrane</keyword>
<dbReference type="HOGENOM" id="CLU_009433_1_0_0"/>
<feature type="domain" description="ABC3 transporter permease C-terminal" evidence="8">
    <location>
        <begin position="694"/>
        <end position="807"/>
    </location>
</feature>
<evidence type="ECO:0000313" key="10">
    <source>
        <dbReference type="EMBL" id="ABJ83534.1"/>
    </source>
</evidence>
<evidence type="ECO:0000256" key="1">
    <source>
        <dbReference type="ARBA" id="ARBA00004651"/>
    </source>
</evidence>
<feature type="transmembrane region" description="Helical" evidence="7">
    <location>
        <begin position="279"/>
        <end position="302"/>
    </location>
</feature>
<evidence type="ECO:0000256" key="5">
    <source>
        <dbReference type="ARBA" id="ARBA00023136"/>
    </source>
</evidence>
<sequence>MLFVGMPCARSSAMEFKSALRSLRSNPGFSILAIAILALGIGANTALFSVVNTVLLRPLDYREPDRLVLVGNNVRDRKIGLSQLSEPDFDDLHDQSTAFDGLACFLGGAGNSVLVGKSADFASVERVSPEFFHVMRIDAVLGRLFSPDEQRAGGPLATVITDAFWKRRFGGSPSAIGATLRAYDKVFTVVGVLPPGFAFPAETDLYVARAIYSRNEHRSAHNFEAIGRLKNGVSVEQAQAQLTAIGERLAQAYPLSNKNQNFRVASVQEQMVGSVKNTLYLLLGSVALVLLIACANVANLLLARATSRTREIALRAALGAGRWQIVRQLLIESAIIAVLAGAAGLALASWGIEGLITLSPQNLPRLAEIRVDGVVLLFTLGLSIAASFLFGLVPALQASRVDLSHVLQQGGGRGGVGAGSGRLRNVLVVAEIAISIVLLVGAGLLIRTFSALTSVPLGFNPEHLLVVQANLAASTLEQSQHVLTVYDEAFRQIAAIPGVIDIAGNTGIPGGPPRSNGGYVLEGGPGFDKLGMSAPQADFLVTTPGYFRALQIPLRAGRDFSARDTYDGEFVAIINETLARRSFPGQDPLGRRLRCGLDTPNFMTIVGVVADTRAADPSQPPHAALYMPHWQHPNYGRAMSFVVRTQGEPMAAAEAVRRKIREVNSEIPVKFSTMDRRLAQTVASPRFRGILLGIFAGLAVLLAMAGVYGIMAYMVGQRTAEIGVRMALGAGRITILRMVLKTGAALAAWGLLFGFAGALAANRLVESMLFGVKATDPSTFVIMAASVGLIAILACAIPAWRATRIDPLQALRQN</sequence>
<organism evidence="10">
    <name type="scientific">Solibacter usitatus (strain Ellin6076)</name>
    <dbReference type="NCBI Taxonomy" id="234267"/>
    <lineage>
        <taxon>Bacteria</taxon>
        <taxon>Pseudomonadati</taxon>
        <taxon>Acidobacteriota</taxon>
        <taxon>Terriglobia</taxon>
        <taxon>Bryobacterales</taxon>
        <taxon>Solibacteraceae</taxon>
        <taxon>Candidatus Solibacter</taxon>
    </lineage>
</organism>
<dbReference type="InterPro" id="IPR050250">
    <property type="entry name" value="Macrolide_Exporter_MacB"/>
</dbReference>
<keyword evidence="2" id="KW-1003">Cell membrane</keyword>
<reference evidence="10" key="1">
    <citation type="submission" date="2006-10" db="EMBL/GenBank/DDBJ databases">
        <title>Complete sequence of Solibacter usitatus Ellin6076.</title>
        <authorList>
            <consortium name="US DOE Joint Genome Institute"/>
            <person name="Copeland A."/>
            <person name="Lucas S."/>
            <person name="Lapidus A."/>
            <person name="Barry K."/>
            <person name="Detter J.C."/>
            <person name="Glavina del Rio T."/>
            <person name="Hammon N."/>
            <person name="Israni S."/>
            <person name="Dalin E."/>
            <person name="Tice H."/>
            <person name="Pitluck S."/>
            <person name="Thompson L.S."/>
            <person name="Brettin T."/>
            <person name="Bruce D."/>
            <person name="Han C."/>
            <person name="Tapia R."/>
            <person name="Gilna P."/>
            <person name="Schmutz J."/>
            <person name="Larimer F."/>
            <person name="Land M."/>
            <person name="Hauser L."/>
            <person name="Kyrpides N."/>
            <person name="Mikhailova N."/>
            <person name="Janssen P.H."/>
            <person name="Kuske C.R."/>
            <person name="Richardson P."/>
        </authorList>
    </citation>
    <scope>NUCLEOTIDE SEQUENCE</scope>
    <source>
        <strain evidence="10">Ellin6076</strain>
    </source>
</reference>
<dbReference type="EMBL" id="CP000473">
    <property type="protein sequence ID" value="ABJ83534.1"/>
    <property type="molecule type" value="Genomic_DNA"/>
</dbReference>
<protein>
    <recommendedName>
        <fullName evidence="11">Permease</fullName>
    </recommendedName>
</protein>
<keyword evidence="5 7" id="KW-0472">Membrane</keyword>
<evidence type="ECO:0000256" key="7">
    <source>
        <dbReference type="SAM" id="Phobius"/>
    </source>
</evidence>